<dbReference type="AlphaFoldDB" id="H6REN0"/>
<accession>H6REN0</accession>
<name>H6REN0_9BACT</name>
<proteinExistence type="inferred from homology"/>
<evidence type="ECO:0000313" key="4">
    <source>
        <dbReference type="EMBL" id="CCF99491.1"/>
    </source>
</evidence>
<keyword evidence="3" id="KW-0560">Oxidoreductase</keyword>
<dbReference type="InterPro" id="IPR036291">
    <property type="entry name" value="NAD(P)-bd_dom_sf"/>
</dbReference>
<dbReference type="PANTHER" id="PTHR43618:SF8">
    <property type="entry name" value="7ALPHA-HYDROXYSTEROID DEHYDROGENASE"/>
    <property type="match status" value="1"/>
</dbReference>
<dbReference type="SUPFAM" id="SSF51735">
    <property type="entry name" value="NAD(P)-binding Rossmann-fold domains"/>
    <property type="match status" value="1"/>
</dbReference>
<keyword evidence="2" id="KW-0521">NADP</keyword>
<dbReference type="GO" id="GO:0016491">
    <property type="term" value="F:oxidoreductase activity"/>
    <property type="evidence" value="ECO:0007669"/>
    <property type="project" value="UniProtKB-KW"/>
</dbReference>
<reference evidence="4" key="2">
    <citation type="submission" date="2012-02" db="EMBL/GenBank/DDBJ databases">
        <authorList>
            <person name="Genoscope - CEA"/>
        </authorList>
    </citation>
    <scope>NUCLEOTIDE SEQUENCE</scope>
</reference>
<dbReference type="PRINTS" id="PR00081">
    <property type="entry name" value="GDHRDH"/>
</dbReference>
<protein>
    <submittedName>
        <fullName evidence="4">Short-chain dehydrogenase/reductase family protein</fullName>
    </submittedName>
</protein>
<dbReference type="Gene3D" id="3.40.50.720">
    <property type="entry name" value="NAD(P)-binding Rossmann-like Domain"/>
    <property type="match status" value="1"/>
</dbReference>
<sequence>MRKVLITGGSGLIGSQLVKEMVKDNHFVMFTTRSKKTGNQLISKNDLNPKKCVPIELDFSKEGSLDKLKDQLIEFPDTIIQNARSVETLSIDQNGRVSSDNFQKEFFNGITFPYNLVNFLFDQGAELRDIIFISSIYGSVAPNPDLYDDFINQSPINYGVVKAAQIHLTKELAVRLAPITRVNAISFGGVEGRVDDSFKREYNKLAPSGRMLNLQDLYPTVQYILNNPKLNITGENIKVDGGWTIW</sequence>
<comment type="similarity">
    <text evidence="1">Belongs to the short-chain dehydrogenases/reductases (SDR) family.</text>
</comment>
<reference evidence="4" key="1">
    <citation type="journal article" date="2012" name="Environ. Microbiol.">
        <title>Genomic content of uncultured Bacteroidetes from contrasting oceanic provinces in the North Atlantic Ocean.</title>
        <authorList>
            <person name="Gomez-Pereira P.R."/>
            <person name="Schuler M."/>
            <person name="Fuchs B.M."/>
            <person name="Bennke C."/>
            <person name="Teeling H."/>
            <person name="Waldmann J."/>
            <person name="Richter M."/>
            <person name="Barbe V."/>
            <person name="Bataille E."/>
            <person name="Glockner F.O."/>
            <person name="Amann R."/>
        </authorList>
    </citation>
    <scope>NUCLEOTIDE SEQUENCE</scope>
</reference>
<dbReference type="PANTHER" id="PTHR43618">
    <property type="entry name" value="7-ALPHA-HYDROXYSTEROID DEHYDROGENASE"/>
    <property type="match status" value="1"/>
</dbReference>
<evidence type="ECO:0000256" key="1">
    <source>
        <dbReference type="ARBA" id="ARBA00006484"/>
    </source>
</evidence>
<gene>
    <name evidence="4" type="ORF">VIS_S18BIA10009</name>
</gene>
<dbReference type="InterPro" id="IPR002347">
    <property type="entry name" value="SDR_fam"/>
</dbReference>
<evidence type="ECO:0000256" key="3">
    <source>
        <dbReference type="ARBA" id="ARBA00023002"/>
    </source>
</evidence>
<organism evidence="4">
    <name type="scientific">uncultured Flavobacteriia bacterium</name>
    <dbReference type="NCBI Taxonomy" id="212695"/>
    <lineage>
        <taxon>Bacteria</taxon>
        <taxon>Pseudomonadati</taxon>
        <taxon>Bacteroidota</taxon>
        <taxon>Flavobacteriia</taxon>
        <taxon>environmental samples</taxon>
    </lineage>
</organism>
<evidence type="ECO:0000256" key="2">
    <source>
        <dbReference type="ARBA" id="ARBA00022857"/>
    </source>
</evidence>
<dbReference type="Pfam" id="PF13561">
    <property type="entry name" value="adh_short_C2"/>
    <property type="match status" value="1"/>
</dbReference>
<dbReference type="InterPro" id="IPR052178">
    <property type="entry name" value="Sec_Metab_Biosynth_SDR"/>
</dbReference>
<dbReference type="EMBL" id="FO117581">
    <property type="protein sequence ID" value="CCF99491.1"/>
    <property type="molecule type" value="Genomic_DNA"/>
</dbReference>